<evidence type="ECO:0000256" key="6">
    <source>
        <dbReference type="ARBA" id="ARBA00022840"/>
    </source>
</evidence>
<evidence type="ECO:0000256" key="1">
    <source>
        <dbReference type="ARBA" id="ARBA00010886"/>
    </source>
</evidence>
<accession>S9NXV3</accession>
<feature type="binding site" evidence="7">
    <location>
        <position position="422"/>
    </location>
    <ligand>
        <name>ATP</name>
        <dbReference type="ChEBI" id="CHEBI:30616"/>
    </ligand>
</feature>
<keyword evidence="6 7" id="KW-0067">ATP-binding</keyword>
<dbReference type="InterPro" id="IPR013229">
    <property type="entry name" value="PEGA"/>
</dbReference>
<keyword evidence="4 7" id="KW-0547">Nucleotide-binding</keyword>
<keyword evidence="3" id="KW-0808">Transferase</keyword>
<evidence type="ECO:0000313" key="11">
    <source>
        <dbReference type="Proteomes" id="UP000011682"/>
    </source>
</evidence>
<dbReference type="EMBL" id="ANAH02000064">
    <property type="protein sequence ID" value="EPX57035.1"/>
    <property type="molecule type" value="Genomic_DNA"/>
</dbReference>
<dbReference type="InterPro" id="IPR017441">
    <property type="entry name" value="Protein_kinase_ATP_BS"/>
</dbReference>
<dbReference type="CDD" id="cd14014">
    <property type="entry name" value="STKc_PknB_like"/>
    <property type="match status" value="1"/>
</dbReference>
<dbReference type="Gene3D" id="3.30.200.20">
    <property type="entry name" value="Phosphorylase Kinase, domain 1"/>
    <property type="match status" value="1"/>
</dbReference>
<keyword evidence="10" id="KW-0723">Serine/threonine-protein kinase</keyword>
<dbReference type="PROSITE" id="PS00109">
    <property type="entry name" value="PROTEIN_KINASE_TYR"/>
    <property type="match status" value="1"/>
</dbReference>
<dbReference type="GO" id="GO:0005524">
    <property type="term" value="F:ATP binding"/>
    <property type="evidence" value="ECO:0007669"/>
    <property type="project" value="UniProtKB-UniRule"/>
</dbReference>
<sequence>METQGCSATINRVRVGTIHHVRIAGVIDETFPLTSKIRDLVGFIVLDLGQVERISSFGVSKWIEFTSKLPPGALSLYLVNTPPVMVDQLNMVEGFAGVARVLSVLAPYLCRACGEDRLRLVDLQAEAAVIAEGRAPVHTCPVCAGKLEFADLPSEFFDHARRQHFGTVDPLVMRYLRAIMPSAPVPLTTHLKIVQDDITYITLASELTGDLNVRRLATGLEGRVAFDFSHVSRVEPDAIPKLEQVLDTASRGAQVVLCRVTPPALTALARFGRPLAARINTLWLPSECRHCGNENPQRTLASEYLARLLTNASPERECPVCGGTARLPAIPQLVQLLGQTPLVETRLEDIEALEPRALSQYLFSTNTEPSENEGKESTSDLNNDIGATRLRVLRRLGQGGMAEVFLARQVGVKGFEKYVVMKKVLSQYAENTDFVDMLFAEARANARLTHPNVVQTFDMGMSEGVAYILMEYVRGPDLKRLMTEMKRKGISLPLEHALRIISETAAGLHYAHSYVDPAGVSHPVVHCDVSPHNILVSLDGAIKLGDFGIAKVQGEEVARSGVVKGKISYISPEAAAGRPLDARNDVFSLGVVFFELLTGQLPFKRDHDAATLSAIVRDPAPVPSQLKPEIPQDVSEVILRTLEKDRMRRTPSAAALREEIEAVMARHGLHSSPAEVARFFLNTLGERLAEFGPISPATGSFPAVVSASNSPTRTGPSPILKGSTGETSMDPPPPGTALKSPNWTGPSPILRGSTGETPMVPPPPGTALSAVLTAPVPPATPAAPPPVSPAPAAPPPAALAAPPPKVASAPPATPATPPPMEVVPAASRAFPVRWVVAGVLGLLSLIAVAVAASRSGASVEVLNREPGEQLYVAGLRVEDAQALDPKEVRQRIISTSVEGRLRRFGLAVREDVLDVHTLTETQPVPGSQGTLKVSEPAGCLVEVDGRMAPGKTPVSLPIEAGRELEVRVSCPQHPTWSRRVMAVPGQEVVAIARAREPVTP</sequence>
<evidence type="ECO:0000256" key="7">
    <source>
        <dbReference type="PROSITE-ProRule" id="PRU10141"/>
    </source>
</evidence>
<dbReference type="Proteomes" id="UP000011682">
    <property type="component" value="Unassembled WGS sequence"/>
</dbReference>
<dbReference type="PANTHER" id="PTHR43671:SF13">
    <property type="entry name" value="SERINE_THREONINE-PROTEIN KINASE NEK2"/>
    <property type="match status" value="1"/>
</dbReference>
<dbReference type="InterPro" id="IPR050660">
    <property type="entry name" value="NEK_Ser/Thr_kinase"/>
</dbReference>
<keyword evidence="11" id="KW-1185">Reference proteome</keyword>
<dbReference type="InterPro" id="IPR000719">
    <property type="entry name" value="Prot_kinase_dom"/>
</dbReference>
<proteinExistence type="inferred from homology"/>
<dbReference type="RefSeq" id="WP_002630310.1">
    <property type="nucleotide sequence ID" value="NZ_ANAH02000064.1"/>
</dbReference>
<feature type="region of interest" description="Disordered" evidence="8">
    <location>
        <begin position="705"/>
        <end position="817"/>
    </location>
</feature>
<reference evidence="10" key="1">
    <citation type="submission" date="2013-05" db="EMBL/GenBank/DDBJ databases">
        <title>Genome assembly of Cystobacter fuscus DSM 2262.</title>
        <authorList>
            <person name="Sharma G."/>
            <person name="Khatri I."/>
            <person name="Kaur C."/>
            <person name="Mayilraj S."/>
            <person name="Subramanian S."/>
        </authorList>
    </citation>
    <scope>NUCLEOTIDE SEQUENCE [LARGE SCALE GENOMIC DNA]</scope>
    <source>
        <strain evidence="10">DSM 2262</strain>
    </source>
</reference>
<dbReference type="eggNOG" id="COG0515">
    <property type="taxonomic scope" value="Bacteria"/>
</dbReference>
<evidence type="ECO:0000256" key="2">
    <source>
        <dbReference type="ARBA" id="ARBA00012513"/>
    </source>
</evidence>
<evidence type="ECO:0000313" key="10">
    <source>
        <dbReference type="EMBL" id="EPX57035.1"/>
    </source>
</evidence>
<name>S9NXV3_CYSF2</name>
<feature type="compositionally biased region" description="Pro residues" evidence="8">
    <location>
        <begin position="775"/>
        <end position="817"/>
    </location>
</feature>
<dbReference type="OrthoDB" id="5478835at2"/>
<feature type="compositionally biased region" description="Polar residues" evidence="8">
    <location>
        <begin position="706"/>
        <end position="715"/>
    </location>
</feature>
<feature type="domain" description="Protein kinase" evidence="9">
    <location>
        <begin position="390"/>
        <end position="664"/>
    </location>
</feature>
<dbReference type="Pfam" id="PF08308">
    <property type="entry name" value="PEGA"/>
    <property type="match status" value="1"/>
</dbReference>
<organism evidence="10 11">
    <name type="scientific">Cystobacter fuscus (strain ATCC 25194 / DSM 2262 / NBRC 100088 / M29)</name>
    <dbReference type="NCBI Taxonomy" id="1242864"/>
    <lineage>
        <taxon>Bacteria</taxon>
        <taxon>Pseudomonadati</taxon>
        <taxon>Myxococcota</taxon>
        <taxon>Myxococcia</taxon>
        <taxon>Myxococcales</taxon>
        <taxon>Cystobacterineae</taxon>
        <taxon>Archangiaceae</taxon>
        <taxon>Cystobacter</taxon>
    </lineage>
</organism>
<dbReference type="Gene3D" id="1.10.510.10">
    <property type="entry name" value="Transferase(Phosphotransferase) domain 1"/>
    <property type="match status" value="1"/>
</dbReference>
<dbReference type="PROSITE" id="PS00107">
    <property type="entry name" value="PROTEIN_KINASE_ATP"/>
    <property type="match status" value="1"/>
</dbReference>
<dbReference type="InterPro" id="IPR008266">
    <property type="entry name" value="Tyr_kinase_AS"/>
</dbReference>
<comment type="similarity">
    <text evidence="1">Belongs to the protein kinase superfamily. NEK Ser/Thr protein kinase family. NIMA subfamily.</text>
</comment>
<dbReference type="SUPFAM" id="SSF56112">
    <property type="entry name" value="Protein kinase-like (PK-like)"/>
    <property type="match status" value="1"/>
</dbReference>
<evidence type="ECO:0000256" key="8">
    <source>
        <dbReference type="SAM" id="MobiDB-lite"/>
    </source>
</evidence>
<dbReference type="AlphaFoldDB" id="S9NXV3"/>
<dbReference type="GO" id="GO:0004674">
    <property type="term" value="F:protein serine/threonine kinase activity"/>
    <property type="evidence" value="ECO:0007669"/>
    <property type="project" value="UniProtKB-KW"/>
</dbReference>
<dbReference type="InterPro" id="IPR011009">
    <property type="entry name" value="Kinase-like_dom_sf"/>
</dbReference>
<dbReference type="Pfam" id="PF00069">
    <property type="entry name" value="Pkinase"/>
    <property type="match status" value="1"/>
</dbReference>
<evidence type="ECO:0000256" key="5">
    <source>
        <dbReference type="ARBA" id="ARBA00022777"/>
    </source>
</evidence>
<comment type="caution">
    <text evidence="10">The sequence shown here is derived from an EMBL/GenBank/DDBJ whole genome shotgun (WGS) entry which is preliminary data.</text>
</comment>
<evidence type="ECO:0000256" key="4">
    <source>
        <dbReference type="ARBA" id="ARBA00022741"/>
    </source>
</evidence>
<dbReference type="EC" id="2.7.11.1" evidence="2"/>
<keyword evidence="5 10" id="KW-0418">Kinase</keyword>
<protein>
    <recommendedName>
        <fullName evidence="2">non-specific serine/threonine protein kinase</fullName>
        <ecNumber evidence="2">2.7.11.1</ecNumber>
    </recommendedName>
</protein>
<evidence type="ECO:0000259" key="9">
    <source>
        <dbReference type="PROSITE" id="PS50011"/>
    </source>
</evidence>
<evidence type="ECO:0000256" key="3">
    <source>
        <dbReference type="ARBA" id="ARBA00022679"/>
    </source>
</evidence>
<gene>
    <name evidence="10" type="ORF">D187_006789</name>
</gene>
<dbReference type="PANTHER" id="PTHR43671">
    <property type="entry name" value="SERINE/THREONINE-PROTEIN KINASE NEK"/>
    <property type="match status" value="1"/>
</dbReference>
<dbReference type="PROSITE" id="PS50011">
    <property type="entry name" value="PROTEIN_KINASE_DOM"/>
    <property type="match status" value="1"/>
</dbReference>